<evidence type="ECO:0000256" key="1">
    <source>
        <dbReference type="SAM" id="MobiDB-lite"/>
    </source>
</evidence>
<gene>
    <name evidence="3" type="ORF">NCTC11661_01908</name>
</gene>
<dbReference type="EMBL" id="UFTJ01000003">
    <property type="protein sequence ID" value="SUV52765.1"/>
    <property type="molecule type" value="Genomic_DNA"/>
</dbReference>
<evidence type="ECO:0000313" key="4">
    <source>
        <dbReference type="Proteomes" id="UP000255515"/>
    </source>
</evidence>
<evidence type="ECO:0008006" key="5">
    <source>
        <dbReference type="Google" id="ProtNLM"/>
    </source>
</evidence>
<organism evidence="3 4">
    <name type="scientific">Bergeyella zoohelcum</name>
    <dbReference type="NCBI Taxonomy" id="1015"/>
    <lineage>
        <taxon>Bacteria</taxon>
        <taxon>Pseudomonadati</taxon>
        <taxon>Bacteroidota</taxon>
        <taxon>Flavobacteriia</taxon>
        <taxon>Flavobacteriales</taxon>
        <taxon>Weeksellaceae</taxon>
        <taxon>Bergeyella</taxon>
    </lineage>
</organism>
<reference evidence="3 4" key="1">
    <citation type="submission" date="2018-06" db="EMBL/GenBank/DDBJ databases">
        <authorList>
            <consortium name="Pathogen Informatics"/>
            <person name="Doyle S."/>
        </authorList>
    </citation>
    <scope>NUCLEOTIDE SEQUENCE [LARGE SCALE GENOMIC DNA]</scope>
    <source>
        <strain evidence="3 4">NCTC11661</strain>
    </source>
</reference>
<feature type="region of interest" description="Disordered" evidence="1">
    <location>
        <begin position="1"/>
        <end position="26"/>
    </location>
</feature>
<sequence length="1582" mass="176083">MANLENKDNNYENKKHSSSSKTQKPLKEEVKEIAKEALHAVENPVETVEILANQATEDVQNVKWWVRTLLVLFWTTVCIFFLGFIIINLPVTKRWAGNQALELLNKDFKAEMKTEDIAVNFFGDVSIKGLKIKDYRGKEFFQVEELKANTDWFALAKNAIAGKGTSLSFSSIKLTQPVVKVITYKGDSISNFVRYIANFDDGKERDPNKPPFQMDARIVLEEGTVSIINENSPGDQGKWLDAQRFNLVASRVKINGQDVYAQVNRLSFETQRWGKKHWVDTFSADLMLSNDALTLSDLTLNTSHTLLQGNLKFHLNKGSWADFTDKVKWEMQLKYGSEISGHDISYFVKDWDNAHTFKMSGEMSGPLNDFHLTDFVISDAKMNISTPNVHFYQLLGGNFTIKSNLLSARMNYPELRAALPRFISQKMGNFADAFGDIHFKGGVVVQPTKVDVTNAELITSVGQANITQFQLAHLNHTAPSYKGSVQMKNFNVAAITKNEAVGMLSGNFNLEGQGVDVNTLKIRTKSTIQEIEILNHTIKNIYLDGILDHRIYTGIAHIEDAPLKGKVDGRINFQTSRIKADVEAQMNHLHLHYFTKTKTPQIIKGSMKGKIEMSNLDDLVMEVALYDAAFANGKSRYALDQAKVNISYQEGNRIVSVIAPQFINGRITGKYQLSDLGAMFQNGLDKVLVNPQPRKIYKNQFFNFEAEVSEALTKFFLPELKLPRGAFVNGAYDGTLNNLVLNLDVKEGEYRISDEKEKALLAEAIPNLDFANDESEKPKSLPNNKLTITGMALRINTANVDEQLFLRVDDLRYNQQQFKNLSVVGKKSMEDQLAITTQFQHGTIGEDQEVELKNYAFSLNQTTNKMGDYVLKFDNTSVDFNGVVWAVDTSEEKNHSIVYRKKTGNIELENLRIYSDDSELFISKGIFQSGKDYHFIVDMKNLSLAKLMQMQKSGNTMNLAGIANGIAEIKMEKGELEPHANIEVQSVTMNGDVMGNVFLTVKDSDRENIFDIEGRVVSTGFFGSNSLTVSGILDNSKAKTELDVKADLLDFDLKFANQFVKGIFSNLRGLANGELHISGQLDDLDYNGDIALKNLGLKLDFTGVDYSLEDTVVSLLKGSAILNDIQVKDSRNISKGSISGAIYFETLSSMAVELIMRADNLLLLNTTQSDFDLFWGRVFGQGDLYVSGPVSSLSIQTPNMRALNNSVFTFNANSTSTVEEFKMLQFLKEEKDGSVRRVEQKASANMRVNFNVFVDEGTSVNVLVGDDIGNISVRGKAERLNFQMQRNGGISMDGGFTVGHGTFTSKAVLNKTFQIVKGSNISWSGNPMTPNLDITANYMRTVANTGEYLGIGSIPPINLVLQTKITQSLINPKIELDVVADEVSSQIKETLNAKLNQNDEKLLQFGSILLLNRFNTSDASTSVVNIAQNTGYDLLFKQLGSVLNTISNEFQIDLNYVRGDASSNMGDRASAGVSLDISPRITLKTGFGIPLTRGTEYTTNNFLSGEGTLEYDASKQNDGSLVLRAYSKPMNIGMNGTGVIGNMNQAYGVGIVHTRSFDSLFKRKNKKKATEKINDTVENTDK</sequence>
<feature type="compositionally biased region" description="Basic and acidic residues" evidence="1">
    <location>
        <begin position="1"/>
        <end position="15"/>
    </location>
</feature>
<evidence type="ECO:0000256" key="2">
    <source>
        <dbReference type="SAM" id="Phobius"/>
    </source>
</evidence>
<keyword evidence="2" id="KW-0472">Membrane</keyword>
<protein>
    <recommendedName>
        <fullName evidence="5">Translocation/assembly module TamB</fullName>
    </recommendedName>
</protein>
<dbReference type="RefSeq" id="WP_002688109.1">
    <property type="nucleotide sequence ID" value="NZ_UFTJ01000003.1"/>
</dbReference>
<dbReference type="Proteomes" id="UP000255515">
    <property type="component" value="Unassembled WGS sequence"/>
</dbReference>
<keyword evidence="2" id="KW-1133">Transmembrane helix</keyword>
<keyword evidence="2" id="KW-0812">Transmembrane</keyword>
<accession>A0A380ZUV1</accession>
<proteinExistence type="predicted"/>
<name>A0A380ZUV1_9FLAO</name>
<evidence type="ECO:0000313" key="3">
    <source>
        <dbReference type="EMBL" id="SUV52765.1"/>
    </source>
</evidence>
<feature type="transmembrane region" description="Helical" evidence="2">
    <location>
        <begin position="69"/>
        <end position="91"/>
    </location>
</feature>